<reference evidence="1 2" key="1">
    <citation type="submission" date="2018-02" db="EMBL/GenBank/DDBJ databases">
        <title>The genomes of Aspergillus section Nigri reveals drivers in fungal speciation.</title>
        <authorList>
            <consortium name="DOE Joint Genome Institute"/>
            <person name="Vesth T.C."/>
            <person name="Nybo J."/>
            <person name="Theobald S."/>
            <person name="Brandl J."/>
            <person name="Frisvad J.C."/>
            <person name="Nielsen K.F."/>
            <person name="Lyhne E.K."/>
            <person name="Kogle M.E."/>
            <person name="Kuo A."/>
            <person name="Riley R."/>
            <person name="Clum A."/>
            <person name="Nolan M."/>
            <person name="Lipzen A."/>
            <person name="Salamov A."/>
            <person name="Henrissat B."/>
            <person name="Wiebenga A."/>
            <person name="De vries R.P."/>
            <person name="Grigoriev I.V."/>
            <person name="Mortensen U.H."/>
            <person name="Andersen M.R."/>
            <person name="Baker S.E."/>
        </authorList>
    </citation>
    <scope>NUCLEOTIDE SEQUENCE [LARGE SCALE GENOMIC DNA]</scope>
    <source>
        <strain evidence="1 2">CBS 121593</strain>
    </source>
</reference>
<dbReference type="STRING" id="1448316.A0A395GZ91"/>
<organism evidence="1 2">
    <name type="scientific">Aspergillus ibericus CBS 121593</name>
    <dbReference type="NCBI Taxonomy" id="1448316"/>
    <lineage>
        <taxon>Eukaryota</taxon>
        <taxon>Fungi</taxon>
        <taxon>Dikarya</taxon>
        <taxon>Ascomycota</taxon>
        <taxon>Pezizomycotina</taxon>
        <taxon>Eurotiomycetes</taxon>
        <taxon>Eurotiomycetidae</taxon>
        <taxon>Eurotiales</taxon>
        <taxon>Aspergillaceae</taxon>
        <taxon>Aspergillus</taxon>
        <taxon>Aspergillus subgen. Circumdati</taxon>
    </lineage>
</organism>
<dbReference type="AlphaFoldDB" id="A0A395GZ91"/>
<name>A0A395GZ91_9EURO</name>
<dbReference type="RefSeq" id="XP_025574980.1">
    <property type="nucleotide sequence ID" value="XM_025724945.1"/>
</dbReference>
<dbReference type="GeneID" id="37229810"/>
<evidence type="ECO:0000313" key="1">
    <source>
        <dbReference type="EMBL" id="RAL00653.1"/>
    </source>
</evidence>
<dbReference type="VEuPathDB" id="FungiDB:BO80DRAFT_94508"/>
<dbReference type="Proteomes" id="UP000249402">
    <property type="component" value="Unassembled WGS sequence"/>
</dbReference>
<protein>
    <submittedName>
        <fullName evidence="1">Uncharacterized protein</fullName>
    </submittedName>
</protein>
<keyword evidence="2" id="KW-1185">Reference proteome</keyword>
<dbReference type="EMBL" id="KZ824439">
    <property type="protein sequence ID" value="RAL00653.1"/>
    <property type="molecule type" value="Genomic_DNA"/>
</dbReference>
<accession>A0A395GZ91</accession>
<gene>
    <name evidence="1" type="ORF">BO80DRAFT_94508</name>
</gene>
<proteinExistence type="predicted"/>
<sequence>MKLNPEVLQLNIIEIEDDNGEYANTWLLFQVDPEEYIGRKVLVVPRCCQRRKGSQDRWRVNAMVYQRERGEERLLGWEEFGRLVLAWEKEKEERGEGEGEGK</sequence>
<dbReference type="OrthoDB" id="5150140at2759"/>
<evidence type="ECO:0000313" key="2">
    <source>
        <dbReference type="Proteomes" id="UP000249402"/>
    </source>
</evidence>